<organism evidence="1 2">
    <name type="scientific">Streptomyces caledonius</name>
    <dbReference type="NCBI Taxonomy" id="3134107"/>
    <lineage>
        <taxon>Bacteria</taxon>
        <taxon>Bacillati</taxon>
        <taxon>Actinomycetota</taxon>
        <taxon>Actinomycetes</taxon>
        <taxon>Kitasatosporales</taxon>
        <taxon>Streptomycetaceae</taxon>
        <taxon>Streptomyces</taxon>
    </lineage>
</organism>
<sequence length="118" mass="12634">MNPTAIRTTGPTTGPRPKHAFSRLRRMVGWILEEAHGVGVVEVPPVTTFNRLVHALADGQGLLGTAAQRRRHSSRPAPPFTPTVALRPGEMVMLDSTSLDVTTRSICAAVLRPVGTCS</sequence>
<proteinExistence type="predicted"/>
<gene>
    <name evidence="1" type="ORF">WKI68_13045</name>
</gene>
<accession>A0ABU8U2Q3</accession>
<dbReference type="Proteomes" id="UP001382904">
    <property type="component" value="Unassembled WGS sequence"/>
</dbReference>
<evidence type="ECO:0000313" key="2">
    <source>
        <dbReference type="Proteomes" id="UP001382904"/>
    </source>
</evidence>
<keyword evidence="2" id="KW-1185">Reference proteome</keyword>
<name>A0ABU8U2Q3_9ACTN</name>
<dbReference type="EMBL" id="JBBKAM010000002">
    <property type="protein sequence ID" value="MEJ8642152.1"/>
    <property type="molecule type" value="Genomic_DNA"/>
</dbReference>
<protein>
    <recommendedName>
        <fullName evidence="3">Transposase</fullName>
    </recommendedName>
</protein>
<evidence type="ECO:0008006" key="3">
    <source>
        <dbReference type="Google" id="ProtNLM"/>
    </source>
</evidence>
<reference evidence="1 2" key="1">
    <citation type="submission" date="2024-03" db="EMBL/GenBank/DDBJ databases">
        <title>Novel Streptomyces species of biotechnological and ecological value are a feature of Machair soil.</title>
        <authorList>
            <person name="Prole J.R."/>
            <person name="Goodfellow M."/>
            <person name="Allenby N."/>
            <person name="Ward A.C."/>
        </authorList>
    </citation>
    <scope>NUCLEOTIDE SEQUENCE [LARGE SCALE GENOMIC DNA]</scope>
    <source>
        <strain evidence="1 2">MS1.HAVA.3</strain>
    </source>
</reference>
<comment type="caution">
    <text evidence="1">The sequence shown here is derived from an EMBL/GenBank/DDBJ whole genome shotgun (WGS) entry which is preliminary data.</text>
</comment>
<evidence type="ECO:0000313" key="1">
    <source>
        <dbReference type="EMBL" id="MEJ8642152.1"/>
    </source>
</evidence>